<evidence type="ECO:0000313" key="3">
    <source>
        <dbReference type="EMBL" id="MFD2704631.1"/>
    </source>
</evidence>
<dbReference type="EMBL" id="JBHUML010000002">
    <property type="protein sequence ID" value="MFD2704631.1"/>
    <property type="molecule type" value="Genomic_DNA"/>
</dbReference>
<reference evidence="4" key="1">
    <citation type="journal article" date="2019" name="Int. J. Syst. Evol. Microbiol.">
        <title>The Global Catalogue of Microorganisms (GCM) 10K type strain sequencing project: providing services to taxonomists for standard genome sequencing and annotation.</title>
        <authorList>
            <consortium name="The Broad Institute Genomics Platform"/>
            <consortium name="The Broad Institute Genome Sequencing Center for Infectious Disease"/>
            <person name="Wu L."/>
            <person name="Ma J."/>
        </authorList>
    </citation>
    <scope>NUCLEOTIDE SEQUENCE [LARGE SCALE GENOMIC DNA]</scope>
    <source>
        <strain evidence="4">KCTC 33792</strain>
    </source>
</reference>
<dbReference type="Gene3D" id="3.30.1370.220">
    <property type="match status" value="1"/>
</dbReference>
<dbReference type="InterPro" id="IPR035089">
    <property type="entry name" value="Phage_sheath_subtilisin"/>
</dbReference>
<proteinExistence type="inferred from homology"/>
<comment type="caution">
    <text evidence="3">The sequence shown here is derived from an EMBL/GenBank/DDBJ whole genome shotgun (WGS) entry which is preliminary data.</text>
</comment>
<dbReference type="Gene3D" id="3.40.50.11790">
    <property type="match status" value="1"/>
</dbReference>
<dbReference type="RefSeq" id="WP_380711908.1">
    <property type="nucleotide sequence ID" value="NZ_JBHUML010000002.1"/>
</dbReference>
<evidence type="ECO:0000256" key="1">
    <source>
        <dbReference type="ARBA" id="ARBA00008005"/>
    </source>
</evidence>
<protein>
    <submittedName>
        <fullName evidence="3">Phage tail sheath subtilisin-like domain-containing protein</fullName>
    </submittedName>
</protein>
<dbReference type="Pfam" id="PF04984">
    <property type="entry name" value="Phage_sheath_1"/>
    <property type="match status" value="1"/>
</dbReference>
<feature type="domain" description="Tail sheath protein subtilisin-like" evidence="2">
    <location>
        <begin position="93"/>
        <end position="247"/>
    </location>
</feature>
<keyword evidence="4" id="KW-1185">Reference proteome</keyword>
<dbReference type="Proteomes" id="UP001597520">
    <property type="component" value="Unassembled WGS sequence"/>
</dbReference>
<dbReference type="Gene3D" id="3.30.360.90">
    <property type="match status" value="1"/>
</dbReference>
<gene>
    <name evidence="3" type="ORF">ACFSUB_04075</name>
</gene>
<evidence type="ECO:0000259" key="2">
    <source>
        <dbReference type="Pfam" id="PF04984"/>
    </source>
</evidence>
<accession>A0ABW5SY42</accession>
<organism evidence="3 4">
    <name type="scientific">Salibacterium lacus</name>
    <dbReference type="NCBI Taxonomy" id="1898109"/>
    <lineage>
        <taxon>Bacteria</taxon>
        <taxon>Bacillati</taxon>
        <taxon>Bacillota</taxon>
        <taxon>Bacilli</taxon>
        <taxon>Bacillales</taxon>
        <taxon>Bacillaceae</taxon>
    </lineage>
</organism>
<comment type="similarity">
    <text evidence="1">Belongs to the myoviridae tail sheath protein family.</text>
</comment>
<sequence>MAWQIGSLSQVPGVYTNFEDNAPALLQRGPRGIVAVPLLTFDGTATAETIYEITDPNGEAADLFGESNTESIDFAFEGGANKVIVYTMPATPDTPAYETMLDALEGRTFNAISLDQESDSTNQDTVQQAVTAWRDEGKHVTFVAGGDDSDLASGNTRSGSIEDAYVVNAITGVDEAGTVVTSAELAPYLAGLIASIPLNETATYKPTIGDDVTPRLRKSDRETAIEAGSLYLIAGADNVKIGKGITTSGDFIRSINVRQSILNDLERILQSEVIAQLDNSPEGRQTAISMMKRHLEDNYVNIDAISDGEGDGNEDAEMDVYVDPQNPPQQDAAFFIVEYTDVYSMERVFLTVRRQG</sequence>
<evidence type="ECO:0000313" key="4">
    <source>
        <dbReference type="Proteomes" id="UP001597520"/>
    </source>
</evidence>
<name>A0ABW5SY42_9BACI</name>